<feature type="region of interest" description="Disordered" evidence="6">
    <location>
        <begin position="1"/>
        <end position="33"/>
    </location>
</feature>
<dbReference type="STRING" id="578462.A0A0L0SEE3"/>
<dbReference type="Pfam" id="PF00225">
    <property type="entry name" value="Kinesin"/>
    <property type="match status" value="1"/>
</dbReference>
<dbReference type="GO" id="GO:0051231">
    <property type="term" value="P:spindle elongation"/>
    <property type="evidence" value="ECO:0007669"/>
    <property type="project" value="TreeGrafter"/>
</dbReference>
<dbReference type="CDD" id="cd00106">
    <property type="entry name" value="KISc"/>
    <property type="match status" value="1"/>
</dbReference>
<dbReference type="PANTHER" id="PTHR47969">
    <property type="entry name" value="CHROMOSOME-ASSOCIATED KINESIN KIF4A-RELATED"/>
    <property type="match status" value="1"/>
</dbReference>
<keyword evidence="4" id="KW-0493">Microtubule</keyword>
<keyword evidence="3 4" id="KW-0505">Motor protein</keyword>
<evidence type="ECO:0000256" key="1">
    <source>
        <dbReference type="ARBA" id="ARBA00022741"/>
    </source>
</evidence>
<feature type="domain" description="Kinesin motor" evidence="7">
    <location>
        <begin position="40"/>
        <end position="369"/>
    </location>
</feature>
<dbReference type="GO" id="GO:0003777">
    <property type="term" value="F:microtubule motor activity"/>
    <property type="evidence" value="ECO:0007669"/>
    <property type="project" value="InterPro"/>
</dbReference>
<dbReference type="FunFam" id="3.40.850.10:FF:000080">
    <property type="entry name" value="Kinesin-like protein"/>
    <property type="match status" value="1"/>
</dbReference>
<reference evidence="8 9" key="1">
    <citation type="submission" date="2009-11" db="EMBL/GenBank/DDBJ databases">
        <title>Annotation of Allomyces macrogynus ATCC 38327.</title>
        <authorList>
            <consortium name="The Broad Institute Genome Sequencing Platform"/>
            <person name="Russ C."/>
            <person name="Cuomo C."/>
            <person name="Burger G."/>
            <person name="Gray M.W."/>
            <person name="Holland P.W.H."/>
            <person name="King N."/>
            <person name="Lang F.B.F."/>
            <person name="Roger A.J."/>
            <person name="Ruiz-Trillo I."/>
            <person name="Young S.K."/>
            <person name="Zeng Q."/>
            <person name="Gargeya S."/>
            <person name="Fitzgerald M."/>
            <person name="Haas B."/>
            <person name="Abouelleil A."/>
            <person name="Alvarado L."/>
            <person name="Arachchi H.M."/>
            <person name="Berlin A."/>
            <person name="Chapman S.B."/>
            <person name="Gearin G."/>
            <person name="Goldberg J."/>
            <person name="Griggs A."/>
            <person name="Gujja S."/>
            <person name="Hansen M."/>
            <person name="Heiman D."/>
            <person name="Howarth C."/>
            <person name="Larimer J."/>
            <person name="Lui A."/>
            <person name="MacDonald P.J.P."/>
            <person name="McCowen C."/>
            <person name="Montmayeur A."/>
            <person name="Murphy C."/>
            <person name="Neiman D."/>
            <person name="Pearson M."/>
            <person name="Priest M."/>
            <person name="Roberts A."/>
            <person name="Saif S."/>
            <person name="Shea T."/>
            <person name="Sisk P."/>
            <person name="Stolte C."/>
            <person name="Sykes S."/>
            <person name="Wortman J."/>
            <person name="Nusbaum C."/>
            <person name="Birren B."/>
        </authorList>
    </citation>
    <scope>NUCLEOTIDE SEQUENCE [LARGE SCALE GENOMIC DNA]</scope>
    <source>
        <strain evidence="8 9">ATCC 38327</strain>
    </source>
</reference>
<dbReference type="PROSITE" id="PS00411">
    <property type="entry name" value="KINESIN_MOTOR_1"/>
    <property type="match status" value="1"/>
</dbReference>
<dbReference type="SUPFAM" id="SSF52540">
    <property type="entry name" value="P-loop containing nucleoside triphosphate hydrolases"/>
    <property type="match status" value="1"/>
</dbReference>
<dbReference type="PRINTS" id="PR00380">
    <property type="entry name" value="KINESINHEAVY"/>
</dbReference>
<keyword evidence="2 3" id="KW-0067">ATP-binding</keyword>
<accession>A0A0L0SEE3</accession>
<dbReference type="InterPro" id="IPR027640">
    <property type="entry name" value="Kinesin-like_fam"/>
</dbReference>
<dbReference type="SMART" id="SM00129">
    <property type="entry name" value="KISc"/>
    <property type="match status" value="1"/>
</dbReference>
<keyword evidence="5" id="KW-0175">Coiled coil</keyword>
<feature type="coiled-coil region" evidence="5">
    <location>
        <begin position="377"/>
        <end position="404"/>
    </location>
</feature>
<evidence type="ECO:0000313" key="8">
    <source>
        <dbReference type="EMBL" id="KNE60851.1"/>
    </source>
</evidence>
<name>A0A0L0SEE3_ALLM3</name>
<dbReference type="AlphaFoldDB" id="A0A0L0SEE3"/>
<gene>
    <name evidence="8" type="ORF">AMAG_06617</name>
</gene>
<dbReference type="OrthoDB" id="3176171at2759"/>
<dbReference type="EMBL" id="GG745337">
    <property type="protein sequence ID" value="KNE60851.1"/>
    <property type="molecule type" value="Genomic_DNA"/>
</dbReference>
<dbReference type="GO" id="GO:0005875">
    <property type="term" value="C:microtubule associated complex"/>
    <property type="evidence" value="ECO:0007669"/>
    <property type="project" value="TreeGrafter"/>
</dbReference>
<dbReference type="PROSITE" id="PS50152">
    <property type="entry name" value="25A_SYNTH_3"/>
    <property type="match status" value="1"/>
</dbReference>
<dbReference type="GO" id="GO:0008017">
    <property type="term" value="F:microtubule binding"/>
    <property type="evidence" value="ECO:0007669"/>
    <property type="project" value="InterPro"/>
</dbReference>
<dbReference type="GO" id="GO:0007018">
    <property type="term" value="P:microtubule-based movement"/>
    <property type="evidence" value="ECO:0007669"/>
    <property type="project" value="InterPro"/>
</dbReference>
<dbReference type="eggNOG" id="KOG4280">
    <property type="taxonomic scope" value="Eukaryota"/>
</dbReference>
<evidence type="ECO:0000256" key="4">
    <source>
        <dbReference type="RuleBase" id="RU000394"/>
    </source>
</evidence>
<dbReference type="Gene3D" id="3.40.850.10">
    <property type="entry name" value="Kinesin motor domain"/>
    <property type="match status" value="1"/>
</dbReference>
<dbReference type="InterPro" id="IPR036961">
    <property type="entry name" value="Kinesin_motor_dom_sf"/>
</dbReference>
<organism evidence="8 9">
    <name type="scientific">Allomyces macrogynus (strain ATCC 38327)</name>
    <name type="common">Allomyces javanicus var. macrogynus</name>
    <dbReference type="NCBI Taxonomy" id="578462"/>
    <lineage>
        <taxon>Eukaryota</taxon>
        <taxon>Fungi</taxon>
        <taxon>Fungi incertae sedis</taxon>
        <taxon>Blastocladiomycota</taxon>
        <taxon>Blastocladiomycetes</taxon>
        <taxon>Blastocladiales</taxon>
        <taxon>Blastocladiaceae</taxon>
        <taxon>Allomyces</taxon>
    </lineage>
</organism>
<dbReference type="GO" id="GO:0005524">
    <property type="term" value="F:ATP binding"/>
    <property type="evidence" value="ECO:0007669"/>
    <property type="project" value="UniProtKB-UniRule"/>
</dbReference>
<dbReference type="GO" id="GO:0005874">
    <property type="term" value="C:microtubule"/>
    <property type="evidence" value="ECO:0007669"/>
    <property type="project" value="UniProtKB-KW"/>
</dbReference>
<evidence type="ECO:0000259" key="7">
    <source>
        <dbReference type="PROSITE" id="PS50067"/>
    </source>
</evidence>
<dbReference type="GO" id="GO:0007052">
    <property type="term" value="P:mitotic spindle organization"/>
    <property type="evidence" value="ECO:0007669"/>
    <property type="project" value="TreeGrafter"/>
</dbReference>
<proteinExistence type="inferred from homology"/>
<dbReference type="PROSITE" id="PS50067">
    <property type="entry name" value="KINESIN_MOTOR_2"/>
    <property type="match status" value="1"/>
</dbReference>
<dbReference type="Proteomes" id="UP000054350">
    <property type="component" value="Unassembled WGS sequence"/>
</dbReference>
<keyword evidence="9" id="KW-1185">Reference proteome</keyword>
<dbReference type="InterPro" id="IPR001752">
    <property type="entry name" value="Kinesin_motor_dom"/>
</dbReference>
<evidence type="ECO:0000256" key="6">
    <source>
        <dbReference type="SAM" id="MobiDB-lite"/>
    </source>
</evidence>
<dbReference type="PANTHER" id="PTHR47969:SF33">
    <property type="entry name" value="KINESIN-LIKE PROTEIN"/>
    <property type="match status" value="1"/>
</dbReference>
<feature type="region of interest" description="Disordered" evidence="6">
    <location>
        <begin position="406"/>
        <end position="426"/>
    </location>
</feature>
<dbReference type="VEuPathDB" id="FungiDB:AMAG_06617"/>
<feature type="binding site" evidence="3">
    <location>
        <begin position="118"/>
        <end position="125"/>
    </location>
    <ligand>
        <name>ATP</name>
        <dbReference type="ChEBI" id="CHEBI:30616"/>
    </ligand>
</feature>
<keyword evidence="1 3" id="KW-0547">Nucleotide-binding</keyword>
<evidence type="ECO:0000256" key="5">
    <source>
        <dbReference type="SAM" id="Coils"/>
    </source>
</evidence>
<evidence type="ECO:0000256" key="2">
    <source>
        <dbReference type="ARBA" id="ARBA00022840"/>
    </source>
</evidence>
<protein>
    <recommendedName>
        <fullName evidence="4">Kinesin-like protein</fullName>
    </recommendedName>
</protein>
<dbReference type="InterPro" id="IPR027417">
    <property type="entry name" value="P-loop_NTPase"/>
</dbReference>
<sequence>MDPTTDTPDGPLWSGLPPASAPVSRAGTTKSATTLRGEEHVRVVVRVRPLAAREAQDARGLVVLDDMQTVQLMDGKTMTYDRVYGESTSQADLFEDSGVLALVNRAIAGYSATVFAFGQTGSGKTFTMTGPDAATPAGAGVIPRALRHLFELIALAPPEIKYTVRAGYLEIYNEQVQDLLNPSGAALPVRWRRERGFYVENLFVVECEVLDDCLAVLEEGLRNRTTAAHALNERSSRSHSVLTVYIESEEVAGAEGGEGPPTQRFGKISFVDLAGSERVKESKATGEMLKESSNINQSLLVLGSCISALADPKKKNGHIPYRDSKLTKLLMDSLGGNGIALMIACISPAQPSLPESIQTLRYAARAKRIRNRPTVRLDPREELIARLKQEVQALRQENAQLKAARFPGAVAPPPPGSRRGSIPASVPPAAKTVVSAPAGPSENEFRQMQEMAQSYAMQVDLLRQDNMQLAQAKVRTDHMYATLMRENELLRDQLDRARATGYEPVPMSIGTSFAPQAGMYPGMPPPQGHPQLGMMMGGGPPQMMPPPQRVVPIPARAAVAASIPRAAAPANGMATARSPPPAQQQQGCPVTAAVTARRSGRGGRAQEERVGSFTCGECAGATAAHAVAAARDAARTWRVGWRRVPTSGGTVDGGRSPADGELAAAAAAAWCGQGVAGIGWGAGLAPVARRGE</sequence>
<comment type="similarity">
    <text evidence="3 4">Belongs to the TRAFAC class myosin-kinesin ATPase superfamily. Kinesin family.</text>
</comment>
<evidence type="ECO:0000256" key="3">
    <source>
        <dbReference type="PROSITE-ProRule" id="PRU00283"/>
    </source>
</evidence>
<reference evidence="9" key="2">
    <citation type="submission" date="2009-11" db="EMBL/GenBank/DDBJ databases">
        <title>The Genome Sequence of Allomyces macrogynus strain ATCC 38327.</title>
        <authorList>
            <consortium name="The Broad Institute Genome Sequencing Platform"/>
            <person name="Russ C."/>
            <person name="Cuomo C."/>
            <person name="Shea T."/>
            <person name="Young S.K."/>
            <person name="Zeng Q."/>
            <person name="Koehrsen M."/>
            <person name="Haas B."/>
            <person name="Borodovsky M."/>
            <person name="Guigo R."/>
            <person name="Alvarado L."/>
            <person name="Berlin A."/>
            <person name="Borenstein D."/>
            <person name="Chen Z."/>
            <person name="Engels R."/>
            <person name="Freedman E."/>
            <person name="Gellesch M."/>
            <person name="Goldberg J."/>
            <person name="Griggs A."/>
            <person name="Gujja S."/>
            <person name="Heiman D."/>
            <person name="Hepburn T."/>
            <person name="Howarth C."/>
            <person name="Jen D."/>
            <person name="Larson L."/>
            <person name="Lewis B."/>
            <person name="Mehta T."/>
            <person name="Park D."/>
            <person name="Pearson M."/>
            <person name="Roberts A."/>
            <person name="Saif S."/>
            <person name="Shenoy N."/>
            <person name="Sisk P."/>
            <person name="Stolte C."/>
            <person name="Sykes S."/>
            <person name="Walk T."/>
            <person name="White J."/>
            <person name="Yandava C."/>
            <person name="Burger G."/>
            <person name="Gray M.W."/>
            <person name="Holland P.W.H."/>
            <person name="King N."/>
            <person name="Lang F.B.F."/>
            <person name="Roger A.J."/>
            <person name="Ruiz-Trillo I."/>
            <person name="Lander E."/>
            <person name="Nusbaum C."/>
        </authorList>
    </citation>
    <scope>NUCLEOTIDE SEQUENCE [LARGE SCALE GENOMIC DNA]</scope>
    <source>
        <strain evidence="9">ATCC 38327</strain>
    </source>
</reference>
<evidence type="ECO:0000313" key="9">
    <source>
        <dbReference type="Proteomes" id="UP000054350"/>
    </source>
</evidence>
<dbReference type="InterPro" id="IPR019821">
    <property type="entry name" value="Kinesin_motor_CS"/>
</dbReference>